<feature type="non-terminal residue" evidence="2">
    <location>
        <position position="188"/>
    </location>
</feature>
<reference evidence="2" key="1">
    <citation type="journal article" date="2014" name="Front. Microbiol.">
        <title>High frequency of phylogenetically diverse reductive dehalogenase-homologous genes in deep subseafloor sedimentary metagenomes.</title>
        <authorList>
            <person name="Kawai M."/>
            <person name="Futagami T."/>
            <person name="Toyoda A."/>
            <person name="Takaki Y."/>
            <person name="Nishi S."/>
            <person name="Hori S."/>
            <person name="Arai W."/>
            <person name="Tsubouchi T."/>
            <person name="Morono Y."/>
            <person name="Uchiyama I."/>
            <person name="Ito T."/>
            <person name="Fujiyama A."/>
            <person name="Inagaki F."/>
            <person name="Takami H."/>
        </authorList>
    </citation>
    <scope>NUCLEOTIDE SEQUENCE</scope>
    <source>
        <strain evidence="2">Expedition CK06-06</strain>
    </source>
</reference>
<dbReference type="EMBL" id="BARS01002569">
    <property type="protein sequence ID" value="GAF69472.1"/>
    <property type="molecule type" value="Genomic_DNA"/>
</dbReference>
<sequence>MGNVPTVSHNEGTPGGSDYIRDGDDRIREFKKQIREVVAVDHKMDSSGQGEGWGQHEKITLQVQDPNPTAVADTIILFGKDVDSVCELHSIDEDSHVLQLTSGGILKRTAGQQVQMVNTIVSAVDTGTTVFPNDDTIPQDDEGDEYMTLAITPKSATNKLKIDVVCYLGASTNSTVGVGLFQDATANA</sequence>
<comment type="caution">
    <text evidence="2">The sequence shown here is derived from an EMBL/GenBank/DDBJ whole genome shotgun (WGS) entry which is preliminary data.</text>
</comment>
<organism evidence="2">
    <name type="scientific">marine sediment metagenome</name>
    <dbReference type="NCBI Taxonomy" id="412755"/>
    <lineage>
        <taxon>unclassified sequences</taxon>
        <taxon>metagenomes</taxon>
        <taxon>ecological metagenomes</taxon>
    </lineage>
</organism>
<proteinExistence type="predicted"/>
<feature type="compositionally biased region" description="Polar residues" evidence="1">
    <location>
        <begin position="1"/>
        <end position="11"/>
    </location>
</feature>
<name>X0S0K3_9ZZZZ</name>
<evidence type="ECO:0000256" key="1">
    <source>
        <dbReference type="SAM" id="MobiDB-lite"/>
    </source>
</evidence>
<protein>
    <submittedName>
        <fullName evidence="2">Uncharacterized protein</fullName>
    </submittedName>
</protein>
<dbReference type="AlphaFoldDB" id="X0S0K3"/>
<feature type="region of interest" description="Disordered" evidence="1">
    <location>
        <begin position="1"/>
        <end position="23"/>
    </location>
</feature>
<accession>X0S0K3</accession>
<gene>
    <name evidence="2" type="ORF">S01H1_04916</name>
</gene>
<evidence type="ECO:0000313" key="2">
    <source>
        <dbReference type="EMBL" id="GAF69472.1"/>
    </source>
</evidence>